<evidence type="ECO:0000313" key="3">
    <source>
        <dbReference type="Proteomes" id="UP001597100"/>
    </source>
</evidence>
<evidence type="ECO:0000256" key="1">
    <source>
        <dbReference type="SAM" id="SignalP"/>
    </source>
</evidence>
<dbReference type="RefSeq" id="WP_380737204.1">
    <property type="nucleotide sequence ID" value="NZ_JBHTJP010000032.1"/>
</dbReference>
<comment type="caution">
    <text evidence="2">The sequence shown here is derived from an EMBL/GenBank/DDBJ whole genome shotgun (WGS) entry which is preliminary data.</text>
</comment>
<accession>A0ABW3IEH6</accession>
<proteinExistence type="predicted"/>
<keyword evidence="1" id="KW-0732">Signal</keyword>
<feature type="signal peptide" evidence="1">
    <location>
        <begin position="1"/>
        <end position="20"/>
    </location>
</feature>
<feature type="chain" id="PRO_5046007807" evidence="1">
    <location>
        <begin position="21"/>
        <end position="404"/>
    </location>
</feature>
<name>A0ABW3IEH6_9FLAO</name>
<gene>
    <name evidence="2" type="ORF">ACFQ1G_04970</name>
</gene>
<dbReference type="EMBL" id="JBHTJP010000032">
    <property type="protein sequence ID" value="MFD0976138.1"/>
    <property type="molecule type" value="Genomic_DNA"/>
</dbReference>
<protein>
    <submittedName>
        <fullName evidence="2">Uncharacterized protein</fullName>
    </submittedName>
</protein>
<reference evidence="3" key="1">
    <citation type="journal article" date="2019" name="Int. J. Syst. Evol. Microbiol.">
        <title>The Global Catalogue of Microorganisms (GCM) 10K type strain sequencing project: providing services to taxonomists for standard genome sequencing and annotation.</title>
        <authorList>
            <consortium name="The Broad Institute Genomics Platform"/>
            <consortium name="The Broad Institute Genome Sequencing Center for Infectious Disease"/>
            <person name="Wu L."/>
            <person name="Ma J."/>
        </authorList>
    </citation>
    <scope>NUCLEOTIDE SEQUENCE [LARGE SCALE GENOMIC DNA]</scope>
    <source>
        <strain evidence="3">CCUG 60898</strain>
    </source>
</reference>
<sequence>MRKNYILGVVFFCLFLKATAQVGINTTDPKAQLDIVIANPAAPNASDGILIPRISNFPASSPTVDQHGMLVFLSASKTGFPEGFYFWNSAKTSWESLAGKAFTDFYKVGTTNPATDQQETIFRRGNVNIGGEAENVKLKVMISPTEAFNTKTGLEVENASATPTNVTYGILNTNKTATADRKYGIKNTVSGDGIGIHYGIHNETNQNTNEEIYGIYNDVGKTFGATKNHYGIYNKIGTVQGTGFVYGIYSAAFGNDPKKLFAGYFAGRLGIGATPAEEYILPDVRGTLDQILVTDASGNVSWKHNNIRNYTSTTSATGTYVIPDDTYTLRINNQVSSITLPDAATNKGRILYLINWPGNSFKSFTFLNGNDLFDVTTNTTVSGINGSQKMMIQSAGNRWILLDK</sequence>
<dbReference type="Proteomes" id="UP001597100">
    <property type="component" value="Unassembled WGS sequence"/>
</dbReference>
<evidence type="ECO:0000313" key="2">
    <source>
        <dbReference type="EMBL" id="MFD0976138.1"/>
    </source>
</evidence>
<keyword evidence="3" id="KW-1185">Reference proteome</keyword>
<organism evidence="2 3">
    <name type="scientific">Salinimicrobium gaetbulicola</name>
    <dbReference type="NCBI Taxonomy" id="999702"/>
    <lineage>
        <taxon>Bacteria</taxon>
        <taxon>Pseudomonadati</taxon>
        <taxon>Bacteroidota</taxon>
        <taxon>Flavobacteriia</taxon>
        <taxon>Flavobacteriales</taxon>
        <taxon>Flavobacteriaceae</taxon>
        <taxon>Salinimicrobium</taxon>
    </lineage>
</organism>